<protein>
    <recommendedName>
        <fullName evidence="2">STIL N-terminal domain-containing protein</fullName>
    </recommendedName>
</protein>
<dbReference type="EMBL" id="ABJB010709968">
    <property type="status" value="NOT_ANNOTATED_CDS"/>
    <property type="molecule type" value="Genomic_DNA"/>
</dbReference>
<accession>B7PDB9</accession>
<proteinExistence type="predicted"/>
<dbReference type="EMBL" id="ABJB011100410">
    <property type="status" value="NOT_ANNOTATED_CDS"/>
    <property type="molecule type" value="Genomic_DNA"/>
</dbReference>
<dbReference type="VEuPathDB" id="VectorBase:ISCI003435"/>
<dbReference type="Proteomes" id="UP000001555">
    <property type="component" value="Unassembled WGS sequence"/>
</dbReference>
<dbReference type="EnsemblMetazoa" id="ISCW003435-RA">
    <property type="protein sequence ID" value="ISCW003435-PA"/>
    <property type="gene ID" value="ISCW003435"/>
</dbReference>
<dbReference type="EMBL" id="ABJB010772677">
    <property type="status" value="NOT_ANNOTATED_CDS"/>
    <property type="molecule type" value="Genomic_DNA"/>
</dbReference>
<dbReference type="OrthoDB" id="6490821at2759"/>
<sequence length="451" mass="49034">MCQDWQRVPLEEGLPLVLCAPHLEVRCCARGPLCTVSVDLLTASVPLRLVPLHPVPVLRSGVQDRPPGNSPDFGFAALCADRLCFLFKHQLHSGDLPLVGVWVSGVDSIQHPFLWLVCAQFLMSGRPFSRPSEIFVVAVLAGSETLFYNCLCPPGRPRLELQLWQGQASTSIARVPSASNRTLTVPLESVVSGKVSEDMLWAHQQLSSLPSPVGSRELPSQDLRCPGQPLRMTPTVPEVSDFSVAPSCLGGSLGDAPLPTSAVAELSLQNPWVPEQGTGPEAVYELIRRQDEQLRELRLQLEQLLQRQARDDKIHNPGGNQTCNPASPREPYTVFFPEKLTPGAMHHRDQATGRSPLLPDRPTPAASPALLQGSAKAARLEGTETLIVPRLEYQSLRLVSGELAAPCSPQGALSVATQRYLHQYGLLDPESALDEGPILDISALKKLPKLL</sequence>
<dbReference type="VEuPathDB" id="VectorBase:ISCP_024519"/>
<dbReference type="AlphaFoldDB" id="B7PDB9"/>
<evidence type="ECO:0000256" key="1">
    <source>
        <dbReference type="SAM" id="MobiDB-lite"/>
    </source>
</evidence>
<organism>
    <name type="scientific">Ixodes scapularis</name>
    <name type="common">Black-legged tick</name>
    <name type="synonym">Deer tick</name>
    <dbReference type="NCBI Taxonomy" id="6945"/>
    <lineage>
        <taxon>Eukaryota</taxon>
        <taxon>Metazoa</taxon>
        <taxon>Ecdysozoa</taxon>
        <taxon>Arthropoda</taxon>
        <taxon>Chelicerata</taxon>
        <taxon>Arachnida</taxon>
        <taxon>Acari</taxon>
        <taxon>Parasitiformes</taxon>
        <taxon>Ixodida</taxon>
        <taxon>Ixodoidea</taxon>
        <taxon>Ixodidae</taxon>
        <taxon>Ixodinae</taxon>
        <taxon>Ixodes</taxon>
    </lineage>
</organism>
<dbReference type="VEuPathDB" id="VectorBase:ISCW003435"/>
<dbReference type="EMBL" id="DS689134">
    <property type="protein sequence ID" value="EEC04591.1"/>
    <property type="molecule type" value="Genomic_DNA"/>
</dbReference>
<feature type="region of interest" description="Disordered" evidence="1">
    <location>
        <begin position="345"/>
        <end position="368"/>
    </location>
</feature>
<reference evidence="3 5" key="1">
    <citation type="submission" date="2008-03" db="EMBL/GenBank/DDBJ databases">
        <title>Annotation of Ixodes scapularis.</title>
        <authorList>
            <consortium name="Ixodes scapularis Genome Project Consortium"/>
            <person name="Caler E."/>
            <person name="Hannick L.I."/>
            <person name="Bidwell S."/>
            <person name="Joardar V."/>
            <person name="Thiagarajan M."/>
            <person name="Amedeo P."/>
            <person name="Galinsky K.J."/>
            <person name="Schobel S."/>
            <person name="Inman J."/>
            <person name="Hostetler J."/>
            <person name="Miller J."/>
            <person name="Hammond M."/>
            <person name="Megy K."/>
            <person name="Lawson D."/>
            <person name="Kodira C."/>
            <person name="Sutton G."/>
            <person name="Meyer J."/>
            <person name="Hill C.A."/>
            <person name="Birren B."/>
            <person name="Nene V."/>
            <person name="Collins F."/>
            <person name="Alarcon-Chaidez F."/>
            <person name="Wikel S."/>
            <person name="Strausberg R."/>
        </authorList>
    </citation>
    <scope>NUCLEOTIDE SEQUENCE [LARGE SCALE GENOMIC DNA]</scope>
    <source>
        <strain evidence="5">Wikel</strain>
        <strain evidence="3">Wikel colony</strain>
    </source>
</reference>
<dbReference type="EMBL" id="ABJB011089377">
    <property type="status" value="NOT_ANNOTATED_CDS"/>
    <property type="molecule type" value="Genomic_DNA"/>
</dbReference>
<evidence type="ECO:0000313" key="4">
    <source>
        <dbReference type="EnsemblMetazoa" id="ISCW003435-PA"/>
    </source>
</evidence>
<keyword evidence="5" id="KW-1185">Reference proteome</keyword>
<reference evidence="4" key="2">
    <citation type="submission" date="2020-05" db="UniProtKB">
        <authorList>
            <consortium name="EnsemblMetazoa"/>
        </authorList>
    </citation>
    <scope>IDENTIFICATION</scope>
    <source>
        <strain evidence="4">wikel</strain>
    </source>
</reference>
<feature type="domain" description="STIL N-terminal" evidence="2">
    <location>
        <begin position="43"/>
        <end position="190"/>
    </location>
</feature>
<gene>
    <name evidence="3" type="ORF">IscW_ISCW003435</name>
</gene>
<dbReference type="STRING" id="6945.B7PDB9"/>
<dbReference type="PaxDb" id="6945-B7PDB9"/>
<evidence type="ECO:0000313" key="3">
    <source>
        <dbReference type="EMBL" id="EEC04591.1"/>
    </source>
</evidence>
<name>B7PDB9_IXOSC</name>
<dbReference type="InterPro" id="IPR057731">
    <property type="entry name" value="STIL_N"/>
</dbReference>
<dbReference type="HOGENOM" id="CLU_607330_0_0_1"/>
<dbReference type="InParanoid" id="B7PDB9"/>
<evidence type="ECO:0000259" key="2">
    <source>
        <dbReference type="Pfam" id="PF15253"/>
    </source>
</evidence>
<evidence type="ECO:0000313" key="5">
    <source>
        <dbReference type="Proteomes" id="UP000001555"/>
    </source>
</evidence>
<dbReference type="Pfam" id="PF15253">
    <property type="entry name" value="STIL_N"/>
    <property type="match status" value="1"/>
</dbReference>